<name>A0A1W5D7A2_9LECA</name>
<keyword evidence="11" id="KW-1185">Reference proteome</keyword>
<dbReference type="EMBL" id="FWEW01003154">
    <property type="protein sequence ID" value="SLM38935.1"/>
    <property type="molecule type" value="Genomic_DNA"/>
</dbReference>
<evidence type="ECO:0000256" key="7">
    <source>
        <dbReference type="ARBA" id="ARBA00023242"/>
    </source>
</evidence>
<evidence type="ECO:0000256" key="8">
    <source>
        <dbReference type="ARBA" id="ARBA00038158"/>
    </source>
</evidence>
<keyword evidence="2 10" id="KW-0489">Methyltransferase</keyword>
<dbReference type="InterPro" id="IPR029063">
    <property type="entry name" value="SAM-dependent_MTases_sf"/>
</dbReference>
<comment type="catalytic activity">
    <reaction evidence="9">
        <text>L-methionyl-[protein] + S-adenosyl-L-methionine = S-methyl-L-methionyl-[protein] + S-adenosyl-L-homocysteine</text>
        <dbReference type="Rhea" id="RHEA:60560"/>
        <dbReference type="Rhea" id="RHEA-COMP:12313"/>
        <dbReference type="Rhea" id="RHEA-COMP:15592"/>
        <dbReference type="ChEBI" id="CHEBI:16044"/>
        <dbReference type="ChEBI" id="CHEBI:57856"/>
        <dbReference type="ChEBI" id="CHEBI:59789"/>
        <dbReference type="ChEBI" id="CHEBI:142742"/>
    </reaction>
    <physiologicalReaction direction="left-to-right" evidence="9">
        <dbReference type="Rhea" id="RHEA:60561"/>
    </physiologicalReaction>
</comment>
<dbReference type="GO" id="GO:0008168">
    <property type="term" value="F:methyltransferase activity"/>
    <property type="evidence" value="ECO:0007669"/>
    <property type="project" value="UniProtKB-KW"/>
</dbReference>
<organism evidence="10 11">
    <name type="scientific">Lasallia pustulata</name>
    <dbReference type="NCBI Taxonomy" id="136370"/>
    <lineage>
        <taxon>Eukaryota</taxon>
        <taxon>Fungi</taxon>
        <taxon>Dikarya</taxon>
        <taxon>Ascomycota</taxon>
        <taxon>Pezizomycotina</taxon>
        <taxon>Lecanoromycetes</taxon>
        <taxon>OSLEUM clade</taxon>
        <taxon>Umbilicariomycetidae</taxon>
        <taxon>Umbilicariales</taxon>
        <taxon>Umbilicariaceae</taxon>
        <taxon>Lasallia</taxon>
    </lineage>
</organism>
<comment type="subcellular location">
    <subcellularLocation>
        <location evidence="1">Nucleus</location>
    </subcellularLocation>
</comment>
<dbReference type="Gene3D" id="3.40.50.150">
    <property type="entry name" value="Vaccinia Virus protein VP39"/>
    <property type="match status" value="1"/>
</dbReference>
<keyword evidence="3 10" id="KW-0808">Transferase</keyword>
<dbReference type="GO" id="GO:0005634">
    <property type="term" value="C:nucleus"/>
    <property type="evidence" value="ECO:0007669"/>
    <property type="project" value="UniProtKB-SubCell"/>
</dbReference>
<evidence type="ECO:0000256" key="9">
    <source>
        <dbReference type="ARBA" id="ARBA00047870"/>
    </source>
</evidence>
<proteinExistence type="inferred from homology"/>
<dbReference type="AlphaFoldDB" id="A0A1W5D7A2"/>
<evidence type="ECO:0000256" key="1">
    <source>
        <dbReference type="ARBA" id="ARBA00004123"/>
    </source>
</evidence>
<dbReference type="PANTHER" id="PTHR43591">
    <property type="entry name" value="METHYLTRANSFERASE"/>
    <property type="match status" value="1"/>
</dbReference>
<accession>A0A1W5D7A2</accession>
<keyword evidence="6" id="KW-0804">Transcription</keyword>
<evidence type="ECO:0000256" key="3">
    <source>
        <dbReference type="ARBA" id="ARBA00022679"/>
    </source>
</evidence>
<dbReference type="Pfam" id="PF13489">
    <property type="entry name" value="Methyltransf_23"/>
    <property type="match status" value="1"/>
</dbReference>
<dbReference type="GO" id="GO:0032259">
    <property type="term" value="P:methylation"/>
    <property type="evidence" value="ECO:0007669"/>
    <property type="project" value="UniProtKB-KW"/>
</dbReference>
<dbReference type="Proteomes" id="UP000192927">
    <property type="component" value="Unassembled WGS sequence"/>
</dbReference>
<evidence type="ECO:0000313" key="10">
    <source>
        <dbReference type="EMBL" id="SLM38935.1"/>
    </source>
</evidence>
<dbReference type="PANTHER" id="PTHR43591:SF30">
    <property type="entry name" value="PROTEIN-METHIONINE METHYLTRANSFERASE LAEA"/>
    <property type="match status" value="1"/>
</dbReference>
<protein>
    <submittedName>
        <fullName evidence="10">S-adenosyl-l-methionine-dependent methyltransferase</fullName>
    </submittedName>
</protein>
<evidence type="ECO:0000313" key="11">
    <source>
        <dbReference type="Proteomes" id="UP000192927"/>
    </source>
</evidence>
<keyword evidence="7" id="KW-0539">Nucleus</keyword>
<reference evidence="11" key="1">
    <citation type="submission" date="2017-03" db="EMBL/GenBank/DDBJ databases">
        <authorList>
            <person name="Sharma R."/>
            <person name="Thines M."/>
        </authorList>
    </citation>
    <scope>NUCLEOTIDE SEQUENCE [LARGE SCALE GENOMIC DNA]</scope>
</reference>
<keyword evidence="4" id="KW-0949">S-adenosyl-L-methionine</keyword>
<dbReference type="SUPFAM" id="SSF53335">
    <property type="entry name" value="S-adenosyl-L-methionine-dependent methyltransferases"/>
    <property type="match status" value="1"/>
</dbReference>
<keyword evidence="5" id="KW-0805">Transcription regulation</keyword>
<comment type="similarity">
    <text evidence="8">Belongs to the methyltransferase superfamily. LaeA methyltransferase family.</text>
</comment>
<sequence length="301" mass="35172">MATNGTALPPNHIENGRTFHGYHKGMYMYPCDEQEKDRMDIFHKLFLVARYEELHRVRLNPNQGPLRILDLGTGTGIWAIDMADKYTTAEVVGVDLANIQPARIPPNLRFRVPRDYESFWTLGEESWDFIHMRMGCGSVSSWQELYSNIFQHLKPGSGQMEQVEIDFTPRCDDNTLPHAPIVQWWQWLDDATNRASRPITYMQETRRMLEFQGFVDIEEKIIQLPLNPWPADPHLKDLGRWYNLGMIEGLEAMSLGPLTRVYRWPPEDVRRLVKEVKTAMCNKKYHVYNNMHIITARRPGT</sequence>
<evidence type="ECO:0000256" key="6">
    <source>
        <dbReference type="ARBA" id="ARBA00023163"/>
    </source>
</evidence>
<evidence type="ECO:0000256" key="5">
    <source>
        <dbReference type="ARBA" id="ARBA00023015"/>
    </source>
</evidence>
<evidence type="ECO:0000256" key="2">
    <source>
        <dbReference type="ARBA" id="ARBA00022603"/>
    </source>
</evidence>
<evidence type="ECO:0000256" key="4">
    <source>
        <dbReference type="ARBA" id="ARBA00022691"/>
    </source>
</evidence>
<dbReference type="CDD" id="cd02440">
    <property type="entry name" value="AdoMet_MTases"/>
    <property type="match status" value="1"/>
</dbReference>